<evidence type="ECO:0000256" key="1">
    <source>
        <dbReference type="SAM" id="SignalP"/>
    </source>
</evidence>
<name>A0A7R9EEK7_9NEOP</name>
<organism evidence="2">
    <name type="scientific">Timema monikensis</name>
    <dbReference type="NCBI Taxonomy" id="170555"/>
    <lineage>
        <taxon>Eukaryota</taxon>
        <taxon>Metazoa</taxon>
        <taxon>Ecdysozoa</taxon>
        <taxon>Arthropoda</taxon>
        <taxon>Hexapoda</taxon>
        <taxon>Insecta</taxon>
        <taxon>Pterygota</taxon>
        <taxon>Neoptera</taxon>
        <taxon>Polyneoptera</taxon>
        <taxon>Phasmatodea</taxon>
        <taxon>Timematodea</taxon>
        <taxon>Timematoidea</taxon>
        <taxon>Timematidae</taxon>
        <taxon>Timema</taxon>
    </lineage>
</organism>
<protein>
    <submittedName>
        <fullName evidence="2">Uncharacterized protein</fullName>
    </submittedName>
</protein>
<sequence>MVATTPYLILPLTLTTSAVIFRCFQHVRATATEGGSREQTRATRDVRDLYELLLQKEALENRLGQHEVVRKSNRSPSLRLRFGRRADPSIAIQPGFKPQPLNQRIAIPKETHLNFTSELHDVSLRASNTDRAAADAAAFADHSSIEVPSEN</sequence>
<evidence type="ECO:0000313" key="2">
    <source>
        <dbReference type="EMBL" id="CAD7431192.1"/>
    </source>
</evidence>
<feature type="chain" id="PRO_5030699586" evidence="1">
    <location>
        <begin position="30"/>
        <end position="151"/>
    </location>
</feature>
<gene>
    <name evidence="2" type="ORF">TMSB3V08_LOCUS7933</name>
</gene>
<accession>A0A7R9EEK7</accession>
<proteinExistence type="predicted"/>
<reference evidence="2" key="1">
    <citation type="submission" date="2020-11" db="EMBL/GenBank/DDBJ databases">
        <authorList>
            <person name="Tran Van P."/>
        </authorList>
    </citation>
    <scope>NUCLEOTIDE SEQUENCE</scope>
</reference>
<keyword evidence="1" id="KW-0732">Signal</keyword>
<dbReference type="AlphaFoldDB" id="A0A7R9EEK7"/>
<dbReference type="EMBL" id="OB794849">
    <property type="protein sequence ID" value="CAD7431192.1"/>
    <property type="molecule type" value="Genomic_DNA"/>
</dbReference>
<feature type="signal peptide" evidence="1">
    <location>
        <begin position="1"/>
        <end position="29"/>
    </location>
</feature>